<dbReference type="Proteomes" id="UP001189429">
    <property type="component" value="Unassembled WGS sequence"/>
</dbReference>
<name>A0ABN9SD43_9DINO</name>
<sequence length="146" mass="15287">MDPPPLVPFVPAHNFDAVEFRVTVASEPGEVPSQLVVSHIMEQILHRDKRGPAMRAFLVKYGVDPLAELPAAISSDVGLPLGPLELPPTTTPAPLPPGGAASLPMRPAPLAYSARGHTEEHQAPQPLAYEGSPGGIARRAAVVVSS</sequence>
<comment type="caution">
    <text evidence="2">The sequence shown here is derived from an EMBL/GenBank/DDBJ whole genome shotgun (WGS) entry which is preliminary data.</text>
</comment>
<organism evidence="2 3">
    <name type="scientific">Prorocentrum cordatum</name>
    <dbReference type="NCBI Taxonomy" id="2364126"/>
    <lineage>
        <taxon>Eukaryota</taxon>
        <taxon>Sar</taxon>
        <taxon>Alveolata</taxon>
        <taxon>Dinophyceae</taxon>
        <taxon>Prorocentrales</taxon>
        <taxon>Prorocentraceae</taxon>
        <taxon>Prorocentrum</taxon>
    </lineage>
</organism>
<gene>
    <name evidence="2" type="ORF">PCOR1329_LOCUS28700</name>
</gene>
<feature type="compositionally biased region" description="Pro residues" evidence="1">
    <location>
        <begin position="85"/>
        <end position="97"/>
    </location>
</feature>
<reference evidence="2" key="1">
    <citation type="submission" date="2023-10" db="EMBL/GenBank/DDBJ databases">
        <authorList>
            <person name="Chen Y."/>
            <person name="Shah S."/>
            <person name="Dougan E. K."/>
            <person name="Thang M."/>
            <person name="Chan C."/>
        </authorList>
    </citation>
    <scope>NUCLEOTIDE SEQUENCE [LARGE SCALE GENOMIC DNA]</scope>
</reference>
<proteinExistence type="predicted"/>
<evidence type="ECO:0000256" key="1">
    <source>
        <dbReference type="SAM" id="MobiDB-lite"/>
    </source>
</evidence>
<feature type="region of interest" description="Disordered" evidence="1">
    <location>
        <begin position="84"/>
        <end position="106"/>
    </location>
</feature>
<accession>A0ABN9SD43</accession>
<dbReference type="EMBL" id="CAUYUJ010010646">
    <property type="protein sequence ID" value="CAK0829908.1"/>
    <property type="molecule type" value="Genomic_DNA"/>
</dbReference>
<evidence type="ECO:0000313" key="2">
    <source>
        <dbReference type="EMBL" id="CAK0829908.1"/>
    </source>
</evidence>
<protein>
    <submittedName>
        <fullName evidence="2">Uncharacterized protein</fullName>
    </submittedName>
</protein>
<evidence type="ECO:0000313" key="3">
    <source>
        <dbReference type="Proteomes" id="UP001189429"/>
    </source>
</evidence>
<keyword evidence="3" id="KW-1185">Reference proteome</keyword>